<comment type="caution">
    <text evidence="2">The sequence shown here is derived from an EMBL/GenBank/DDBJ whole genome shotgun (WGS) entry which is preliminary data.</text>
</comment>
<dbReference type="AlphaFoldDB" id="A0AA39UXI6"/>
<sequence length="132" mass="15662">RCRRLIGRIVNLLAVKLEMGAPMLAMYLMGHPDHYTDHKFKSLYWRSYVIEAKQPWLEDDEKETGHKVTLMRHKGRVVGVSPVIDYMYRPVELQHMNVYEWATTVRRVRIPKSNRKFDSEEETDNPDTIEDS</sequence>
<dbReference type="Proteomes" id="UP001175228">
    <property type="component" value="Unassembled WGS sequence"/>
</dbReference>
<name>A0AA39UXI6_9AGAR</name>
<protein>
    <submittedName>
        <fullName evidence="2">Uncharacterized protein</fullName>
    </submittedName>
</protein>
<organism evidence="2 3">
    <name type="scientific">Armillaria luteobubalina</name>
    <dbReference type="NCBI Taxonomy" id="153913"/>
    <lineage>
        <taxon>Eukaryota</taxon>
        <taxon>Fungi</taxon>
        <taxon>Dikarya</taxon>
        <taxon>Basidiomycota</taxon>
        <taxon>Agaricomycotina</taxon>
        <taxon>Agaricomycetes</taxon>
        <taxon>Agaricomycetidae</taxon>
        <taxon>Agaricales</taxon>
        <taxon>Marasmiineae</taxon>
        <taxon>Physalacriaceae</taxon>
        <taxon>Armillaria</taxon>
    </lineage>
</organism>
<feature type="region of interest" description="Disordered" evidence="1">
    <location>
        <begin position="112"/>
        <end position="132"/>
    </location>
</feature>
<keyword evidence="3" id="KW-1185">Reference proteome</keyword>
<evidence type="ECO:0000313" key="3">
    <source>
        <dbReference type="Proteomes" id="UP001175228"/>
    </source>
</evidence>
<feature type="non-terminal residue" evidence="2">
    <location>
        <position position="1"/>
    </location>
</feature>
<gene>
    <name evidence="2" type="ORF">EDD18DRAFT_1065185</name>
</gene>
<evidence type="ECO:0000313" key="2">
    <source>
        <dbReference type="EMBL" id="KAK0501944.1"/>
    </source>
</evidence>
<evidence type="ECO:0000256" key="1">
    <source>
        <dbReference type="SAM" id="MobiDB-lite"/>
    </source>
</evidence>
<reference evidence="2" key="1">
    <citation type="submission" date="2023-06" db="EMBL/GenBank/DDBJ databases">
        <authorList>
            <consortium name="Lawrence Berkeley National Laboratory"/>
            <person name="Ahrendt S."/>
            <person name="Sahu N."/>
            <person name="Indic B."/>
            <person name="Wong-Bajracharya J."/>
            <person name="Merenyi Z."/>
            <person name="Ke H.-M."/>
            <person name="Monk M."/>
            <person name="Kocsube S."/>
            <person name="Drula E."/>
            <person name="Lipzen A."/>
            <person name="Balint B."/>
            <person name="Henrissat B."/>
            <person name="Andreopoulos B."/>
            <person name="Martin F.M."/>
            <person name="Harder C.B."/>
            <person name="Rigling D."/>
            <person name="Ford K.L."/>
            <person name="Foster G.D."/>
            <person name="Pangilinan J."/>
            <person name="Papanicolaou A."/>
            <person name="Barry K."/>
            <person name="LaButti K."/>
            <person name="Viragh M."/>
            <person name="Koriabine M."/>
            <person name="Yan M."/>
            <person name="Riley R."/>
            <person name="Champramary S."/>
            <person name="Plett K.L."/>
            <person name="Tsai I.J."/>
            <person name="Slot J."/>
            <person name="Sipos G."/>
            <person name="Plett J."/>
            <person name="Nagy L.G."/>
            <person name="Grigoriev I.V."/>
        </authorList>
    </citation>
    <scope>NUCLEOTIDE SEQUENCE</scope>
    <source>
        <strain evidence="2">HWK02</strain>
    </source>
</reference>
<proteinExistence type="predicted"/>
<dbReference type="EMBL" id="JAUEPU010000005">
    <property type="protein sequence ID" value="KAK0501944.1"/>
    <property type="molecule type" value="Genomic_DNA"/>
</dbReference>
<feature type="compositionally biased region" description="Acidic residues" evidence="1">
    <location>
        <begin position="119"/>
        <end position="132"/>
    </location>
</feature>
<accession>A0AA39UXI6</accession>